<proteinExistence type="predicted"/>
<dbReference type="EMBL" id="QGKV02001507">
    <property type="protein sequence ID" value="KAF3529458.1"/>
    <property type="molecule type" value="Genomic_DNA"/>
</dbReference>
<dbReference type="Proteomes" id="UP000266723">
    <property type="component" value="Unassembled WGS sequence"/>
</dbReference>
<feature type="region of interest" description="Disordered" evidence="1">
    <location>
        <begin position="249"/>
        <end position="297"/>
    </location>
</feature>
<reference evidence="2 3" key="1">
    <citation type="journal article" date="2020" name="BMC Genomics">
        <title>Intraspecific diversification of the crop wild relative Brassica cretica Lam. using demographic model selection.</title>
        <authorList>
            <person name="Kioukis A."/>
            <person name="Michalopoulou V.A."/>
            <person name="Briers L."/>
            <person name="Pirintsos S."/>
            <person name="Studholme D.J."/>
            <person name="Pavlidis P."/>
            <person name="Sarris P.F."/>
        </authorList>
    </citation>
    <scope>NUCLEOTIDE SEQUENCE [LARGE SCALE GENOMIC DNA]</scope>
    <source>
        <strain evidence="3">cv. PFS-1207/04</strain>
    </source>
</reference>
<gene>
    <name evidence="2" type="ORF">DY000_02041842</name>
</gene>
<organism evidence="2 3">
    <name type="scientific">Brassica cretica</name>
    <name type="common">Mustard</name>
    <dbReference type="NCBI Taxonomy" id="69181"/>
    <lineage>
        <taxon>Eukaryota</taxon>
        <taxon>Viridiplantae</taxon>
        <taxon>Streptophyta</taxon>
        <taxon>Embryophyta</taxon>
        <taxon>Tracheophyta</taxon>
        <taxon>Spermatophyta</taxon>
        <taxon>Magnoliopsida</taxon>
        <taxon>eudicotyledons</taxon>
        <taxon>Gunneridae</taxon>
        <taxon>Pentapetalae</taxon>
        <taxon>rosids</taxon>
        <taxon>malvids</taxon>
        <taxon>Brassicales</taxon>
        <taxon>Brassicaceae</taxon>
        <taxon>Brassiceae</taxon>
        <taxon>Brassica</taxon>
    </lineage>
</organism>
<comment type="caution">
    <text evidence="2">The sequence shown here is derived from an EMBL/GenBank/DDBJ whole genome shotgun (WGS) entry which is preliminary data.</text>
</comment>
<evidence type="ECO:0000313" key="3">
    <source>
        <dbReference type="Proteomes" id="UP000266723"/>
    </source>
</evidence>
<evidence type="ECO:0000313" key="2">
    <source>
        <dbReference type="EMBL" id="KAF3529458.1"/>
    </source>
</evidence>
<accession>A0ABQ7BB09</accession>
<protein>
    <submittedName>
        <fullName evidence="2">Uncharacterized protein</fullName>
    </submittedName>
</protein>
<keyword evidence="3" id="KW-1185">Reference proteome</keyword>
<evidence type="ECO:0000256" key="1">
    <source>
        <dbReference type="SAM" id="MobiDB-lite"/>
    </source>
</evidence>
<sequence>MANSFTLLADIKACRCSTTAEVRLLRFWEAPNVKRGSKLMGVDMLLIDEQSTLMEGSVSVNLLSIFIVKALCTRCASSRFEMLCLQNLGFRLYDALVLAIPALDVDCLRGLFYEETIDDIDYKRKVQVQVQDLGTDVKFRDDEIKEPGFIGKKREVDYVNTYPEDDIDYKRKVQVQVQDLGTDVKFRDDEIKEPGFIGKKREVDYVNTYPEENPVASKVSLMVSLMVTITLMLSYQMVCQEKSERVQMPTINHGDNNTDVELPDGVSGEVRESTNANHQPSSSVVPGGGPSCINQNG</sequence>
<feature type="compositionally biased region" description="Polar residues" evidence="1">
    <location>
        <begin position="249"/>
        <end position="259"/>
    </location>
</feature>
<name>A0ABQ7BB09_BRACR</name>